<dbReference type="EMBL" id="WIAO01000001">
    <property type="protein sequence ID" value="MQM24233.1"/>
    <property type="molecule type" value="Genomic_DNA"/>
</dbReference>
<dbReference type="InterPro" id="IPR001647">
    <property type="entry name" value="HTH_TetR"/>
</dbReference>
<dbReference type="SUPFAM" id="SSF46689">
    <property type="entry name" value="Homeodomain-like"/>
    <property type="match status" value="1"/>
</dbReference>
<dbReference type="AlphaFoldDB" id="A0A6L5G3W4"/>
<keyword evidence="1" id="KW-0805">Transcription regulation</keyword>
<name>A0A6L5G3W4_9ACTN</name>
<dbReference type="RefSeq" id="WP_153023411.1">
    <property type="nucleotide sequence ID" value="NZ_WIAO01000001.1"/>
</dbReference>
<evidence type="ECO:0000259" key="5">
    <source>
        <dbReference type="PROSITE" id="PS50977"/>
    </source>
</evidence>
<dbReference type="PROSITE" id="PS01081">
    <property type="entry name" value="HTH_TETR_1"/>
    <property type="match status" value="1"/>
</dbReference>
<keyword evidence="7" id="KW-1185">Reference proteome</keyword>
<dbReference type="PANTHER" id="PTHR30055:SF234">
    <property type="entry name" value="HTH-TYPE TRANSCRIPTIONAL REGULATOR BETI"/>
    <property type="match status" value="1"/>
</dbReference>
<evidence type="ECO:0000313" key="7">
    <source>
        <dbReference type="Proteomes" id="UP000477750"/>
    </source>
</evidence>
<dbReference type="PANTHER" id="PTHR30055">
    <property type="entry name" value="HTH-TYPE TRANSCRIPTIONAL REGULATOR RUTR"/>
    <property type="match status" value="1"/>
</dbReference>
<protein>
    <submittedName>
        <fullName evidence="6">TetR family transcriptional regulator</fullName>
    </submittedName>
</protein>
<dbReference type="PROSITE" id="PS50977">
    <property type="entry name" value="HTH_TETR_2"/>
    <property type="match status" value="1"/>
</dbReference>
<dbReference type="GO" id="GO:0000976">
    <property type="term" value="F:transcription cis-regulatory region binding"/>
    <property type="evidence" value="ECO:0007669"/>
    <property type="project" value="TreeGrafter"/>
</dbReference>
<gene>
    <name evidence="6" type="ORF">GFD30_01370</name>
</gene>
<evidence type="ECO:0000313" key="6">
    <source>
        <dbReference type="EMBL" id="MQM24233.1"/>
    </source>
</evidence>
<dbReference type="InterPro" id="IPR009057">
    <property type="entry name" value="Homeodomain-like_sf"/>
</dbReference>
<feature type="domain" description="HTH tetR-type" evidence="5">
    <location>
        <begin position="9"/>
        <end position="69"/>
    </location>
</feature>
<keyword evidence="2 4" id="KW-0238">DNA-binding</keyword>
<dbReference type="InterPro" id="IPR023772">
    <property type="entry name" value="DNA-bd_HTH_TetR-type_CS"/>
</dbReference>
<evidence type="ECO:0000256" key="3">
    <source>
        <dbReference type="ARBA" id="ARBA00023163"/>
    </source>
</evidence>
<proteinExistence type="predicted"/>
<comment type="caution">
    <text evidence="6">The sequence shown here is derived from an EMBL/GenBank/DDBJ whole genome shotgun (WGS) entry which is preliminary data.</text>
</comment>
<sequence>MSQLIEHRSRKAARVLESARELVLDHGIRKVTVAEIAKAAGVGKGTVYLYWPSKEDLIVGLFARDALTVMEAVTERLTADPAAVLPKHLVSLLMSSGRKSMLKNRLTAGDFELLRQLVQQSGARDLFAGITPAALCESVMPLLHRHGLLRDDRPLADQTYAMHAILSGFGAAIREPDTAPRPEGDPEAILADTADRLLGAASAPPESAVAAAAADVVGAFDRAREAVLELIGRTQVDGA</sequence>
<evidence type="ECO:0000256" key="1">
    <source>
        <dbReference type="ARBA" id="ARBA00023015"/>
    </source>
</evidence>
<reference evidence="6 7" key="1">
    <citation type="submission" date="2019-10" db="EMBL/GenBank/DDBJ databases">
        <title>Glycomyces albidus sp. nov., a novel actinomycete isolated from rhizosphere soil of wheat (Triticum aestivum L.).</title>
        <authorList>
            <person name="Qian L."/>
        </authorList>
    </citation>
    <scope>NUCLEOTIDE SEQUENCE [LARGE SCALE GENOMIC DNA]</scope>
    <source>
        <strain evidence="6 7">NEAU-7082</strain>
    </source>
</reference>
<accession>A0A6L5G3W4</accession>
<feature type="DNA-binding region" description="H-T-H motif" evidence="4">
    <location>
        <begin position="32"/>
        <end position="51"/>
    </location>
</feature>
<organism evidence="6 7">
    <name type="scientific">Glycomyces albidus</name>
    <dbReference type="NCBI Taxonomy" id="2656774"/>
    <lineage>
        <taxon>Bacteria</taxon>
        <taxon>Bacillati</taxon>
        <taxon>Actinomycetota</taxon>
        <taxon>Actinomycetes</taxon>
        <taxon>Glycomycetales</taxon>
        <taxon>Glycomycetaceae</taxon>
        <taxon>Glycomyces</taxon>
    </lineage>
</organism>
<evidence type="ECO:0000256" key="2">
    <source>
        <dbReference type="ARBA" id="ARBA00023125"/>
    </source>
</evidence>
<dbReference type="Pfam" id="PF00440">
    <property type="entry name" value="TetR_N"/>
    <property type="match status" value="1"/>
</dbReference>
<keyword evidence="3" id="KW-0804">Transcription</keyword>
<dbReference type="PRINTS" id="PR00455">
    <property type="entry name" value="HTHTETR"/>
</dbReference>
<dbReference type="GO" id="GO:0003700">
    <property type="term" value="F:DNA-binding transcription factor activity"/>
    <property type="evidence" value="ECO:0007669"/>
    <property type="project" value="TreeGrafter"/>
</dbReference>
<evidence type="ECO:0000256" key="4">
    <source>
        <dbReference type="PROSITE-ProRule" id="PRU00335"/>
    </source>
</evidence>
<dbReference type="Proteomes" id="UP000477750">
    <property type="component" value="Unassembled WGS sequence"/>
</dbReference>
<dbReference type="InterPro" id="IPR050109">
    <property type="entry name" value="HTH-type_TetR-like_transc_reg"/>
</dbReference>
<dbReference type="Gene3D" id="1.10.357.10">
    <property type="entry name" value="Tetracycline Repressor, domain 2"/>
    <property type="match status" value="1"/>
</dbReference>